<feature type="compositionally biased region" description="Low complexity" evidence="1">
    <location>
        <begin position="1116"/>
        <end position="1132"/>
    </location>
</feature>
<dbReference type="EMBL" id="ML976615">
    <property type="protein sequence ID" value="KAF1849003.1"/>
    <property type="molecule type" value="Genomic_DNA"/>
</dbReference>
<feature type="compositionally biased region" description="Polar residues" evidence="1">
    <location>
        <begin position="628"/>
        <end position="640"/>
    </location>
</feature>
<keyword evidence="3" id="KW-1185">Reference proteome</keyword>
<dbReference type="OrthoDB" id="3801566at2759"/>
<dbReference type="Proteomes" id="UP000800039">
    <property type="component" value="Unassembled WGS sequence"/>
</dbReference>
<feature type="region of interest" description="Disordered" evidence="1">
    <location>
        <begin position="732"/>
        <end position="803"/>
    </location>
</feature>
<accession>A0A9P4GM98</accession>
<feature type="compositionally biased region" description="Low complexity" evidence="1">
    <location>
        <begin position="1016"/>
        <end position="1027"/>
    </location>
</feature>
<evidence type="ECO:0000313" key="3">
    <source>
        <dbReference type="Proteomes" id="UP000800039"/>
    </source>
</evidence>
<evidence type="ECO:0000313" key="2">
    <source>
        <dbReference type="EMBL" id="KAF1849003.1"/>
    </source>
</evidence>
<dbReference type="RefSeq" id="XP_040791566.1">
    <property type="nucleotide sequence ID" value="XM_040938290.1"/>
</dbReference>
<dbReference type="AlphaFoldDB" id="A0A9P4GM98"/>
<organism evidence="2 3">
    <name type="scientific">Cucurbitaria berberidis CBS 394.84</name>
    <dbReference type="NCBI Taxonomy" id="1168544"/>
    <lineage>
        <taxon>Eukaryota</taxon>
        <taxon>Fungi</taxon>
        <taxon>Dikarya</taxon>
        <taxon>Ascomycota</taxon>
        <taxon>Pezizomycotina</taxon>
        <taxon>Dothideomycetes</taxon>
        <taxon>Pleosporomycetidae</taxon>
        <taxon>Pleosporales</taxon>
        <taxon>Pleosporineae</taxon>
        <taxon>Cucurbitariaceae</taxon>
        <taxon>Cucurbitaria</taxon>
    </lineage>
</organism>
<evidence type="ECO:0000256" key="1">
    <source>
        <dbReference type="SAM" id="MobiDB-lite"/>
    </source>
</evidence>
<feature type="region of interest" description="Disordered" evidence="1">
    <location>
        <begin position="817"/>
        <end position="853"/>
    </location>
</feature>
<reference evidence="2" key="1">
    <citation type="submission" date="2020-01" db="EMBL/GenBank/DDBJ databases">
        <authorList>
            <consortium name="DOE Joint Genome Institute"/>
            <person name="Haridas S."/>
            <person name="Albert R."/>
            <person name="Binder M."/>
            <person name="Bloem J."/>
            <person name="Labutti K."/>
            <person name="Salamov A."/>
            <person name="Andreopoulos B."/>
            <person name="Baker S.E."/>
            <person name="Barry K."/>
            <person name="Bills G."/>
            <person name="Bluhm B.H."/>
            <person name="Cannon C."/>
            <person name="Castanera R."/>
            <person name="Culley D.E."/>
            <person name="Daum C."/>
            <person name="Ezra D."/>
            <person name="Gonzalez J.B."/>
            <person name="Henrissat B."/>
            <person name="Kuo A."/>
            <person name="Liang C."/>
            <person name="Lipzen A."/>
            <person name="Lutzoni F."/>
            <person name="Magnuson J."/>
            <person name="Mondo S."/>
            <person name="Nolan M."/>
            <person name="Ohm R."/>
            <person name="Pangilinan J."/>
            <person name="Park H.-J."/>
            <person name="Ramirez L."/>
            <person name="Alfaro M."/>
            <person name="Sun H."/>
            <person name="Tritt A."/>
            <person name="Yoshinaga Y."/>
            <person name="Zwiers L.-H."/>
            <person name="Turgeon B.G."/>
            <person name="Goodwin S.B."/>
            <person name="Spatafora J.W."/>
            <person name="Crous P.W."/>
            <person name="Grigoriev I.V."/>
        </authorList>
    </citation>
    <scope>NUCLEOTIDE SEQUENCE</scope>
    <source>
        <strain evidence="2">CBS 394.84</strain>
    </source>
</reference>
<feature type="compositionally biased region" description="Polar residues" evidence="1">
    <location>
        <begin position="789"/>
        <end position="798"/>
    </location>
</feature>
<feature type="compositionally biased region" description="Basic and acidic residues" evidence="1">
    <location>
        <begin position="169"/>
        <end position="178"/>
    </location>
</feature>
<comment type="caution">
    <text evidence="2">The sequence shown here is derived from an EMBL/GenBank/DDBJ whole genome shotgun (WGS) entry which is preliminary data.</text>
</comment>
<dbReference type="GeneID" id="63855544"/>
<feature type="region of interest" description="Disordered" evidence="1">
    <location>
        <begin position="954"/>
        <end position="1203"/>
    </location>
</feature>
<feature type="region of interest" description="Disordered" evidence="1">
    <location>
        <begin position="151"/>
        <end position="224"/>
    </location>
</feature>
<feature type="region of interest" description="Disordered" evidence="1">
    <location>
        <begin position="502"/>
        <end position="523"/>
    </location>
</feature>
<sequence length="1223" mass="133007">MFTSTGNAIDLVSNEHTDNKPQLLSSMYKGEMFATPPDSEMSPWQHIPMWTLDEVGYTYDAPHVQPDGRMEGGLHSPTYYAYSPNTNSWEDGLQEIESFDWSGKKSPEPPGDTQEENCQHGCNLQARDYTTGYNPEDSLLDARMHHQQQPLVNTETSDHVQGMSTGPHSTERTSEPAKSDASYLVTDSPIRIPRLPREDIEISPTTISTSQIQLRSASPQPNNKRANGIDGANIDVALAIAEPNNPTVGPKDVRTPASQEYEDASFGEHQAQDVGFATEKANVDDVQEVEDTTGIAKNAERMSFTRSFSRQSTSSCHELVLREPQPAASSHLLSTQLFLDTKRSDEGTPEPEDLCELGSFDMSSLSREVGSVLSTMQMDVTYGDKENEIASQPSKIHNTPPRHDSVAHIQPFFPVQEDSREHDAPSFHADSAVSMEAIIEEPTGSLPVELISALVDSPSLDPGHRWREQLQDVIAETSPGDYSDLRPEGYIDHDNFAYPASPSNPVESLLAKDSPPSQGASSTRQIDIIQELPPSPFEFGVDTSYEEVALDRKSKESLLGISKDTQNIPENIAVSSQSLHVELLIGNESAQETSVDDQKISSEVSPIIETPNSLLPSSKMETGATVDCDQSSTSEPTSEAKTADTRKRLAPPHISEVATDTEEDMPARKKQRINTPAESHNAVTAPATNTKLDMSTSINEGSDAKGVQTLEEPQHHRQQTTSRFDHFAVGKYSRQPQEPTSTSIQGVAGEPSVDRTLGLQQPDYNDNVDMPEHYSDADVPVTPAPHASTAASNLTPSKSRARNPVSPFEVFNLNDNTAREDSRNRRKNRDISTVPGPHLVLHLDPNEPRSSVKAVEGPLAVDNADDPFMLVEKSTSDAVPTIETDISSMAPTEPKKRPSAVIIRKIPGPAPKKGKSATAKRAGKGRKAISVNNEKEEQPQELVSAAKIEFGKPTDDVTISAPPKIKAEQAKKVAKGSKRNDHNDQGLPSIDHTHPLYVGYGKRHTRGDTKFEEQVSSSSKTTSTGSFTKEHVGDGHDDEDEDWSHAAITKAKAKAKTKGNATPLLLSTKAPKPSASRVGTPATNMVSTSSTPRANKYGFSPLRGKRIASSRKSTDTAAAAAPNATAPKQSKPAPKPKPAAKGKAKKSEGDIPVPTNDVVVVEKPKTKKKAAVEPSATDQATRIESDRRTTRRASAMEEEVRQKEGNVKLRLRCRNTNASAEEK</sequence>
<feature type="region of interest" description="Disordered" evidence="1">
    <location>
        <begin position="881"/>
        <end position="940"/>
    </location>
</feature>
<gene>
    <name evidence="2" type="ORF">K460DRAFT_428436</name>
</gene>
<feature type="compositionally biased region" description="Basic and acidic residues" evidence="1">
    <location>
        <begin position="1181"/>
        <end position="1203"/>
    </location>
</feature>
<feature type="compositionally biased region" description="Polar residues" evidence="1">
    <location>
        <begin position="610"/>
        <end position="620"/>
    </location>
</feature>
<feature type="compositionally biased region" description="Polar residues" evidence="1">
    <location>
        <begin position="734"/>
        <end position="745"/>
    </location>
</feature>
<feature type="compositionally biased region" description="Polar residues" evidence="1">
    <location>
        <begin position="203"/>
        <end position="224"/>
    </location>
</feature>
<feature type="compositionally biased region" description="Polar residues" evidence="1">
    <location>
        <begin position="1081"/>
        <end position="1093"/>
    </location>
</feature>
<feature type="region of interest" description="Disordered" evidence="1">
    <location>
        <begin position="609"/>
        <end position="680"/>
    </location>
</feature>
<name>A0A9P4GM98_9PLEO</name>
<proteinExistence type="predicted"/>
<protein>
    <submittedName>
        <fullName evidence="2">Uncharacterized protein</fullName>
    </submittedName>
</protein>